<sequence length="86" mass="9023">MFGWLWFLIIGIAAGWLAGHITRGEGYGLLGNMVVGVIGAFVGGFVGGFLFGLVGLSAHGFIGSLIAATVGAVVFLFLLRYLKRFS</sequence>
<keyword evidence="2" id="KW-1003">Cell membrane</keyword>
<comment type="subcellular location">
    <subcellularLocation>
        <location evidence="1">Cell membrane</location>
        <topology evidence="1">Multi-pass membrane protein</topology>
    </subcellularLocation>
</comment>
<name>A0A124G2W6_9EURY</name>
<comment type="caution">
    <text evidence="7">The sequence shown here is derived from an EMBL/GenBank/DDBJ whole genome shotgun (WGS) entry which is preliminary data.</text>
</comment>
<dbReference type="AlphaFoldDB" id="A0A124G2W6"/>
<keyword evidence="3 6" id="KW-0812">Transmembrane</keyword>
<keyword evidence="4 6" id="KW-1133">Transmembrane helix</keyword>
<proteinExistence type="predicted"/>
<dbReference type="GO" id="GO:0005886">
    <property type="term" value="C:plasma membrane"/>
    <property type="evidence" value="ECO:0007669"/>
    <property type="project" value="UniProtKB-SubCell"/>
</dbReference>
<accession>A0A124G2W6</accession>
<evidence type="ECO:0000313" key="7">
    <source>
        <dbReference type="EMBL" id="KUK95062.1"/>
    </source>
</evidence>
<feature type="transmembrane region" description="Helical" evidence="6">
    <location>
        <begin position="29"/>
        <end position="54"/>
    </location>
</feature>
<evidence type="ECO:0000256" key="1">
    <source>
        <dbReference type="ARBA" id="ARBA00004651"/>
    </source>
</evidence>
<feature type="transmembrane region" description="Helical" evidence="6">
    <location>
        <begin position="60"/>
        <end position="82"/>
    </location>
</feature>
<dbReference type="EMBL" id="LGHB01000038">
    <property type="protein sequence ID" value="KUK95062.1"/>
    <property type="molecule type" value="Genomic_DNA"/>
</dbReference>
<evidence type="ECO:0000256" key="5">
    <source>
        <dbReference type="ARBA" id="ARBA00023136"/>
    </source>
</evidence>
<dbReference type="Proteomes" id="UP000053961">
    <property type="component" value="Unassembled WGS sequence"/>
</dbReference>
<evidence type="ECO:0000256" key="6">
    <source>
        <dbReference type="SAM" id="Phobius"/>
    </source>
</evidence>
<evidence type="ECO:0000313" key="8">
    <source>
        <dbReference type="Proteomes" id="UP000053961"/>
    </source>
</evidence>
<feature type="transmembrane region" description="Helical" evidence="6">
    <location>
        <begin position="6"/>
        <end position="22"/>
    </location>
</feature>
<evidence type="ECO:0000256" key="4">
    <source>
        <dbReference type="ARBA" id="ARBA00022989"/>
    </source>
</evidence>
<dbReference type="InterPro" id="IPR007341">
    <property type="entry name" value="Transgly_assoc"/>
</dbReference>
<reference evidence="8" key="1">
    <citation type="journal article" date="2015" name="MBio">
        <title>Genome-Resolved Metagenomic Analysis Reveals Roles for Candidate Phyla and Other Microbial Community Members in Biogeochemical Transformations in Oil Reservoirs.</title>
        <authorList>
            <person name="Hu P."/>
            <person name="Tom L."/>
            <person name="Singh A."/>
            <person name="Thomas B.C."/>
            <person name="Baker B.J."/>
            <person name="Piceno Y.M."/>
            <person name="Andersen G.L."/>
            <person name="Banfield J.F."/>
        </authorList>
    </citation>
    <scope>NUCLEOTIDE SEQUENCE [LARGE SCALE GENOMIC DNA]</scope>
</reference>
<protein>
    <submittedName>
        <fullName evidence="7">Transglycosylase-associated protein</fullName>
    </submittedName>
</protein>
<dbReference type="PANTHER" id="PTHR33884">
    <property type="entry name" value="UPF0410 PROTEIN YMGE"/>
    <property type="match status" value="1"/>
</dbReference>
<keyword evidence="5 6" id="KW-0472">Membrane</keyword>
<evidence type="ECO:0000256" key="3">
    <source>
        <dbReference type="ARBA" id="ARBA00022692"/>
    </source>
</evidence>
<dbReference type="Pfam" id="PF04226">
    <property type="entry name" value="Transgly_assoc"/>
    <property type="match status" value="1"/>
</dbReference>
<organism evidence="7 8">
    <name type="scientific">Methanothrix harundinacea</name>
    <dbReference type="NCBI Taxonomy" id="301375"/>
    <lineage>
        <taxon>Archaea</taxon>
        <taxon>Methanobacteriati</taxon>
        <taxon>Methanobacteriota</taxon>
        <taxon>Stenosarchaea group</taxon>
        <taxon>Methanomicrobia</taxon>
        <taxon>Methanotrichales</taxon>
        <taxon>Methanotrichaceae</taxon>
        <taxon>Methanothrix</taxon>
    </lineage>
</organism>
<evidence type="ECO:0000256" key="2">
    <source>
        <dbReference type="ARBA" id="ARBA00022475"/>
    </source>
</evidence>
<gene>
    <name evidence="7" type="ORF">XE07_1926</name>
</gene>
<dbReference type="PANTHER" id="PTHR33884:SF3">
    <property type="entry name" value="UPF0410 PROTEIN YMGE"/>
    <property type="match status" value="1"/>
</dbReference>
<dbReference type="PATRIC" id="fig|301375.6.peg.1372"/>